<accession>A0ACD5XJH1</accession>
<sequence length="590" mass="66522">MHAGLHGCTRVDPPSSQPSRSMAPPLQQFHPRRLLLRLRLPTSGRLFLRLHLRPLSCSSSPAAQTPPPQPMPLHGPSLRRGRRTAPDHPEEDPLLSFARTFDLAALRVPAAACAPLERRLRGHLLNWPRVRNIARLPNDDGHALLLSPSTPALPASPLTAVARRDKLARQFNARGFVQFPNLAKMSRPPPRTQRDKKEEGRGGEKETKREKNTVYVVKVPGEEDGDEWKGLVGEEGFGRGPWRGEPTRLLLLDESYANRRVDDLPQAVKVVLDDETKQGGYELVQCQLTLFYNYWPMNEVLEALLPEGIIIPAGFETVGHIAHLNLRDEHLPYKEIIAQVVLDKNKPKIRTVVNKTDAIQNDYRTMQLEILAGHDSLVTTVIESGLRFKVDLATVYWNSRLATERQRLVNNIFRSSDVVCDVFSGVGPIAISAAKKVKYVYANDLNPTAVEYLERNIILNKLERKIEVFNMDARRFVSAIYSSQHVHPVTQVVMNLPKDAAEFLDIFRGILRNRQAGQPCVMPKIHVYGFSKAEDPEYDFNERINLALCDSVGNMEMHRVRLVAPGKWMLCASFTLPESVAMAKPNYIMC</sequence>
<dbReference type="Proteomes" id="UP001732700">
    <property type="component" value="Chromosome 5A"/>
</dbReference>
<keyword evidence="2" id="KW-1185">Reference proteome</keyword>
<proteinExistence type="predicted"/>
<reference evidence="1" key="2">
    <citation type="submission" date="2025-09" db="UniProtKB">
        <authorList>
            <consortium name="EnsemblPlants"/>
        </authorList>
    </citation>
    <scope>IDENTIFICATION</scope>
</reference>
<dbReference type="EnsemblPlants" id="AVESA.00010b.r2.5AG0803610.1">
    <property type="protein sequence ID" value="AVESA.00010b.r2.5AG0803610.1.CDS"/>
    <property type="gene ID" value="AVESA.00010b.r2.5AG0803610"/>
</dbReference>
<name>A0ACD5XJH1_AVESA</name>
<evidence type="ECO:0000313" key="2">
    <source>
        <dbReference type="Proteomes" id="UP001732700"/>
    </source>
</evidence>
<organism evidence="1 2">
    <name type="scientific">Avena sativa</name>
    <name type="common">Oat</name>
    <dbReference type="NCBI Taxonomy" id="4498"/>
    <lineage>
        <taxon>Eukaryota</taxon>
        <taxon>Viridiplantae</taxon>
        <taxon>Streptophyta</taxon>
        <taxon>Embryophyta</taxon>
        <taxon>Tracheophyta</taxon>
        <taxon>Spermatophyta</taxon>
        <taxon>Magnoliopsida</taxon>
        <taxon>Liliopsida</taxon>
        <taxon>Poales</taxon>
        <taxon>Poaceae</taxon>
        <taxon>BOP clade</taxon>
        <taxon>Pooideae</taxon>
        <taxon>Poodae</taxon>
        <taxon>Poeae</taxon>
        <taxon>Poeae Chloroplast Group 1 (Aveneae type)</taxon>
        <taxon>Aveninae</taxon>
        <taxon>Avena</taxon>
    </lineage>
</organism>
<protein>
    <submittedName>
        <fullName evidence="1">Uncharacterized protein</fullName>
    </submittedName>
</protein>
<reference evidence="1" key="1">
    <citation type="submission" date="2021-05" db="EMBL/GenBank/DDBJ databases">
        <authorList>
            <person name="Scholz U."/>
            <person name="Mascher M."/>
            <person name="Fiebig A."/>
        </authorList>
    </citation>
    <scope>NUCLEOTIDE SEQUENCE [LARGE SCALE GENOMIC DNA]</scope>
</reference>
<evidence type="ECO:0000313" key="1">
    <source>
        <dbReference type="EnsemblPlants" id="AVESA.00010b.r2.5AG0803610.1.CDS"/>
    </source>
</evidence>